<dbReference type="GO" id="GO:0016810">
    <property type="term" value="F:hydrolase activity, acting on carbon-nitrogen (but not peptide) bonds"/>
    <property type="evidence" value="ECO:0007669"/>
    <property type="project" value="UniProtKB-ARBA"/>
</dbReference>
<dbReference type="Pfam" id="PF00795">
    <property type="entry name" value="CN_hydrolase"/>
    <property type="match status" value="1"/>
</dbReference>
<dbReference type="AlphaFoldDB" id="A0ABD3I684"/>
<dbReference type="InterPro" id="IPR003010">
    <property type="entry name" value="C-N_Hydrolase"/>
</dbReference>
<dbReference type="PANTHER" id="PTHR23088">
    <property type="entry name" value="NITRILASE-RELATED"/>
    <property type="match status" value="1"/>
</dbReference>
<reference evidence="2 3" key="1">
    <citation type="submission" date="2024-09" db="EMBL/GenBank/DDBJ databases">
        <title>Chromosome-scale assembly of Riccia sorocarpa.</title>
        <authorList>
            <person name="Paukszto L."/>
        </authorList>
    </citation>
    <scope>NUCLEOTIDE SEQUENCE [LARGE SCALE GENOMIC DNA]</scope>
    <source>
        <strain evidence="2">LP-2024</strain>
        <tissue evidence="2">Aerial parts of the thallus</tissue>
    </source>
</reference>
<sequence>MTVCYDLRFPELYQNLTFKQNAQILLVPAAFTKTTGEAHWEILLRARAIETQCYVARVPSSWASLLA</sequence>
<keyword evidence="3" id="KW-1185">Reference proteome</keyword>
<evidence type="ECO:0000313" key="3">
    <source>
        <dbReference type="Proteomes" id="UP001633002"/>
    </source>
</evidence>
<gene>
    <name evidence="2" type="ORF">R1sor_017230</name>
</gene>
<evidence type="ECO:0000313" key="2">
    <source>
        <dbReference type="EMBL" id="KAL3699208.1"/>
    </source>
</evidence>
<dbReference type="SUPFAM" id="SSF56317">
    <property type="entry name" value="Carbon-nitrogen hydrolase"/>
    <property type="match status" value="1"/>
</dbReference>
<protein>
    <recommendedName>
        <fullName evidence="1">CN hydrolase domain-containing protein</fullName>
    </recommendedName>
</protein>
<dbReference type="InterPro" id="IPR036526">
    <property type="entry name" value="C-N_Hydrolase_sf"/>
</dbReference>
<proteinExistence type="predicted"/>
<dbReference type="Gene3D" id="3.60.110.10">
    <property type="entry name" value="Carbon-nitrogen hydrolase"/>
    <property type="match status" value="1"/>
</dbReference>
<organism evidence="2 3">
    <name type="scientific">Riccia sorocarpa</name>
    <dbReference type="NCBI Taxonomy" id="122646"/>
    <lineage>
        <taxon>Eukaryota</taxon>
        <taxon>Viridiplantae</taxon>
        <taxon>Streptophyta</taxon>
        <taxon>Embryophyta</taxon>
        <taxon>Marchantiophyta</taxon>
        <taxon>Marchantiopsida</taxon>
        <taxon>Marchantiidae</taxon>
        <taxon>Marchantiales</taxon>
        <taxon>Ricciaceae</taxon>
        <taxon>Riccia</taxon>
    </lineage>
</organism>
<dbReference type="PANTHER" id="PTHR23088:SF27">
    <property type="entry name" value="DEAMINATED GLUTATHIONE AMIDASE"/>
    <property type="match status" value="1"/>
</dbReference>
<feature type="domain" description="CN hydrolase" evidence="1">
    <location>
        <begin position="1"/>
        <end position="67"/>
    </location>
</feature>
<dbReference type="PROSITE" id="PS50263">
    <property type="entry name" value="CN_HYDROLASE"/>
    <property type="match status" value="1"/>
</dbReference>
<comment type="caution">
    <text evidence="2">The sequence shown here is derived from an EMBL/GenBank/DDBJ whole genome shotgun (WGS) entry which is preliminary data.</text>
</comment>
<evidence type="ECO:0000259" key="1">
    <source>
        <dbReference type="PROSITE" id="PS50263"/>
    </source>
</evidence>
<name>A0ABD3I684_9MARC</name>
<accession>A0ABD3I684</accession>
<dbReference type="Proteomes" id="UP001633002">
    <property type="component" value="Unassembled WGS sequence"/>
</dbReference>
<dbReference type="EMBL" id="JBJQOH010000001">
    <property type="protein sequence ID" value="KAL3699208.1"/>
    <property type="molecule type" value="Genomic_DNA"/>
</dbReference>